<evidence type="ECO:0000313" key="9">
    <source>
        <dbReference type="EMBL" id="RDE23020.1"/>
    </source>
</evidence>
<keyword evidence="4 5" id="KW-0963">Cytoplasm</keyword>
<evidence type="ECO:0000256" key="1">
    <source>
        <dbReference type="ARBA" id="ARBA00004496"/>
    </source>
</evidence>
<evidence type="ECO:0000256" key="5">
    <source>
        <dbReference type="HAMAP-Rule" id="MF_01114"/>
    </source>
</evidence>
<dbReference type="InterPro" id="IPR053926">
    <property type="entry name" value="RecX_HTH_1st"/>
</dbReference>
<dbReference type="GO" id="GO:0005737">
    <property type="term" value="C:cytoplasm"/>
    <property type="evidence" value="ECO:0007669"/>
    <property type="project" value="UniProtKB-SubCell"/>
</dbReference>
<dbReference type="PANTHER" id="PTHR33602">
    <property type="entry name" value="REGULATORY PROTEIN RECX FAMILY PROTEIN"/>
    <property type="match status" value="1"/>
</dbReference>
<keyword evidence="10" id="KW-1185">Reference proteome</keyword>
<dbReference type="Pfam" id="PF21981">
    <property type="entry name" value="RecX_HTH3"/>
    <property type="match status" value="1"/>
</dbReference>
<accession>A0A369WLS0</accession>
<dbReference type="PANTHER" id="PTHR33602:SF1">
    <property type="entry name" value="REGULATORY PROTEIN RECX FAMILY PROTEIN"/>
    <property type="match status" value="1"/>
</dbReference>
<comment type="similarity">
    <text evidence="2 5">Belongs to the RecX family.</text>
</comment>
<evidence type="ECO:0000259" key="8">
    <source>
        <dbReference type="Pfam" id="PF21982"/>
    </source>
</evidence>
<sequence>MIQQLRQRAYGLLSRREYSRLELRRKLAGDDVEAALLEQLLDQFQQQGLQSDQRFCESFIRSRIGRGQGEIRIIQELRQRGIEEELSRDQLEACEQDWFELARSVRQRRFGVALPQDQKQRAKQLRFLLYRGFSQEQARFAMESTDESW</sequence>
<comment type="subcellular location">
    <subcellularLocation>
        <location evidence="1 5">Cytoplasm</location>
    </subcellularLocation>
</comment>
<comment type="function">
    <text evidence="5">Modulates RecA activity.</text>
</comment>
<feature type="domain" description="RecX second three-helical" evidence="6">
    <location>
        <begin position="51"/>
        <end position="86"/>
    </location>
</feature>
<dbReference type="Pfam" id="PF21982">
    <property type="entry name" value="RecX_HTH1"/>
    <property type="match status" value="1"/>
</dbReference>
<dbReference type="GO" id="GO:0006282">
    <property type="term" value="P:regulation of DNA repair"/>
    <property type="evidence" value="ECO:0007669"/>
    <property type="project" value="UniProtKB-UniRule"/>
</dbReference>
<dbReference type="InterPro" id="IPR053924">
    <property type="entry name" value="RecX_HTH_2nd"/>
</dbReference>
<evidence type="ECO:0000259" key="7">
    <source>
        <dbReference type="Pfam" id="PF21981"/>
    </source>
</evidence>
<reference evidence="9 10" key="1">
    <citation type="submission" date="2018-07" db="EMBL/GenBank/DDBJ databases">
        <title>Motiliproteus coralliicola sp. nov., a bacterium isolated from Coral.</title>
        <authorList>
            <person name="Wang G."/>
        </authorList>
    </citation>
    <scope>NUCLEOTIDE SEQUENCE [LARGE SCALE GENOMIC DNA]</scope>
    <source>
        <strain evidence="9 10">C34</strain>
    </source>
</reference>
<evidence type="ECO:0000259" key="6">
    <source>
        <dbReference type="Pfam" id="PF02631"/>
    </source>
</evidence>
<dbReference type="InterPro" id="IPR003783">
    <property type="entry name" value="Regulatory_RecX"/>
</dbReference>
<proteinExistence type="inferred from homology"/>
<protein>
    <recommendedName>
        <fullName evidence="3 5">Regulatory protein RecX</fullName>
    </recommendedName>
</protein>
<dbReference type="InterPro" id="IPR036388">
    <property type="entry name" value="WH-like_DNA-bd_sf"/>
</dbReference>
<organism evidence="9 10">
    <name type="scientific">Motiliproteus coralliicola</name>
    <dbReference type="NCBI Taxonomy" id="2283196"/>
    <lineage>
        <taxon>Bacteria</taxon>
        <taxon>Pseudomonadati</taxon>
        <taxon>Pseudomonadota</taxon>
        <taxon>Gammaproteobacteria</taxon>
        <taxon>Oceanospirillales</taxon>
        <taxon>Oceanospirillaceae</taxon>
        <taxon>Motiliproteus</taxon>
    </lineage>
</organism>
<feature type="domain" description="RecX first three-helical" evidence="8">
    <location>
        <begin position="6"/>
        <end position="42"/>
    </location>
</feature>
<evidence type="ECO:0000313" key="10">
    <source>
        <dbReference type="Proteomes" id="UP000253769"/>
    </source>
</evidence>
<feature type="domain" description="RecX third three-helical" evidence="7">
    <location>
        <begin position="95"/>
        <end position="142"/>
    </location>
</feature>
<dbReference type="AlphaFoldDB" id="A0A369WLS0"/>
<dbReference type="OrthoDB" id="7066780at2"/>
<dbReference type="EMBL" id="QQOH01000002">
    <property type="protein sequence ID" value="RDE23020.1"/>
    <property type="molecule type" value="Genomic_DNA"/>
</dbReference>
<name>A0A369WLS0_9GAMM</name>
<dbReference type="Pfam" id="PF02631">
    <property type="entry name" value="RecX_HTH2"/>
    <property type="match status" value="1"/>
</dbReference>
<dbReference type="Proteomes" id="UP000253769">
    <property type="component" value="Unassembled WGS sequence"/>
</dbReference>
<comment type="caution">
    <text evidence="9">The sequence shown here is derived from an EMBL/GenBank/DDBJ whole genome shotgun (WGS) entry which is preliminary data.</text>
</comment>
<evidence type="ECO:0000256" key="3">
    <source>
        <dbReference type="ARBA" id="ARBA00018111"/>
    </source>
</evidence>
<evidence type="ECO:0000256" key="2">
    <source>
        <dbReference type="ARBA" id="ARBA00009695"/>
    </source>
</evidence>
<dbReference type="HAMAP" id="MF_01114">
    <property type="entry name" value="RecX"/>
    <property type="match status" value="1"/>
</dbReference>
<gene>
    <name evidence="5" type="primary">recX</name>
    <name evidence="9" type="ORF">DV711_07115</name>
</gene>
<dbReference type="InterPro" id="IPR053925">
    <property type="entry name" value="RecX_HTH_3rd"/>
</dbReference>
<dbReference type="Gene3D" id="1.10.10.10">
    <property type="entry name" value="Winged helix-like DNA-binding domain superfamily/Winged helix DNA-binding domain"/>
    <property type="match status" value="3"/>
</dbReference>
<evidence type="ECO:0000256" key="4">
    <source>
        <dbReference type="ARBA" id="ARBA00022490"/>
    </source>
</evidence>